<reference evidence="4" key="1">
    <citation type="submission" date="2025-08" db="UniProtKB">
        <authorList>
            <consortium name="RefSeq"/>
        </authorList>
    </citation>
    <scope>IDENTIFICATION</scope>
    <source>
        <tissue evidence="4">Muscle</tissue>
    </source>
</reference>
<evidence type="ECO:0000313" key="4">
    <source>
        <dbReference type="RefSeq" id="XP_013780408.1"/>
    </source>
</evidence>
<dbReference type="GeneID" id="106464796"/>
<accession>A0ABM1BEK8</accession>
<sequence>MSENTESVILRIIKDGKEMLVTVPGTRSVVGERSEQNEAAVLTHHETVPVSEEVSVVTQECQPGTSMSESLQTSPDSFESSIRYEWSDIETRRLIDLISERYERLKNARNKKRVWKEISDTLNKDKLSEPYVTIDKCIEKWKALKKGFRNHIRTPKKVGDPRKFAYADCMHRLMGQDLSVMSLVTVDGEGNNVTVENPSLPNHQQDEEDSSPPPAKQMKLMSEKKYQRQFITDLKRVLQERDERLMNFISTLHKENTALLNKLIDKL</sequence>
<evidence type="ECO:0000256" key="1">
    <source>
        <dbReference type="SAM" id="MobiDB-lite"/>
    </source>
</evidence>
<dbReference type="Pfam" id="PF13837">
    <property type="entry name" value="Myb_DNA-bind_4"/>
    <property type="match status" value="1"/>
</dbReference>
<feature type="compositionally biased region" description="Polar residues" evidence="1">
    <location>
        <begin position="191"/>
        <end position="203"/>
    </location>
</feature>
<name>A0ABM1BEK8_LIMPO</name>
<dbReference type="RefSeq" id="XP_013780408.1">
    <property type="nucleotide sequence ID" value="XM_013924954.2"/>
</dbReference>
<proteinExistence type="predicted"/>
<gene>
    <name evidence="4" type="primary">LOC106464796</name>
</gene>
<feature type="domain" description="Myb/SANT-like DNA-binding" evidence="2">
    <location>
        <begin position="83"/>
        <end position="172"/>
    </location>
</feature>
<evidence type="ECO:0000259" key="2">
    <source>
        <dbReference type="Pfam" id="PF13837"/>
    </source>
</evidence>
<keyword evidence="3" id="KW-1185">Reference proteome</keyword>
<dbReference type="InterPro" id="IPR044822">
    <property type="entry name" value="Myb_DNA-bind_4"/>
</dbReference>
<evidence type="ECO:0000313" key="3">
    <source>
        <dbReference type="Proteomes" id="UP000694941"/>
    </source>
</evidence>
<protein>
    <submittedName>
        <fullName evidence="4">Uncharacterized protein LOC106464796 isoform X1</fullName>
    </submittedName>
</protein>
<dbReference type="Proteomes" id="UP000694941">
    <property type="component" value="Unplaced"/>
</dbReference>
<dbReference type="Gene3D" id="1.10.10.60">
    <property type="entry name" value="Homeodomain-like"/>
    <property type="match status" value="1"/>
</dbReference>
<feature type="region of interest" description="Disordered" evidence="1">
    <location>
        <begin position="191"/>
        <end position="221"/>
    </location>
</feature>
<organism evidence="3 4">
    <name type="scientific">Limulus polyphemus</name>
    <name type="common">Atlantic horseshoe crab</name>
    <dbReference type="NCBI Taxonomy" id="6850"/>
    <lineage>
        <taxon>Eukaryota</taxon>
        <taxon>Metazoa</taxon>
        <taxon>Ecdysozoa</taxon>
        <taxon>Arthropoda</taxon>
        <taxon>Chelicerata</taxon>
        <taxon>Merostomata</taxon>
        <taxon>Xiphosura</taxon>
        <taxon>Limulidae</taxon>
        <taxon>Limulus</taxon>
    </lineage>
</organism>